<organism evidence="1 2">
    <name type="scientific">Hevea brasiliensis</name>
    <name type="common">Para rubber tree</name>
    <name type="synonym">Siphonia brasiliensis</name>
    <dbReference type="NCBI Taxonomy" id="3981"/>
    <lineage>
        <taxon>Eukaryota</taxon>
        <taxon>Viridiplantae</taxon>
        <taxon>Streptophyta</taxon>
        <taxon>Embryophyta</taxon>
        <taxon>Tracheophyta</taxon>
        <taxon>Spermatophyta</taxon>
        <taxon>Magnoliopsida</taxon>
        <taxon>eudicotyledons</taxon>
        <taxon>Gunneridae</taxon>
        <taxon>Pentapetalae</taxon>
        <taxon>rosids</taxon>
        <taxon>fabids</taxon>
        <taxon>Malpighiales</taxon>
        <taxon>Euphorbiaceae</taxon>
        <taxon>Crotonoideae</taxon>
        <taxon>Micrandreae</taxon>
        <taxon>Hevea</taxon>
    </lineage>
</organism>
<dbReference type="AlphaFoldDB" id="A0A6A6KKR0"/>
<reference evidence="1 2" key="1">
    <citation type="journal article" date="2020" name="Mol. Plant">
        <title>The Chromosome-Based Rubber Tree Genome Provides New Insights into Spurge Genome Evolution and Rubber Biosynthesis.</title>
        <authorList>
            <person name="Liu J."/>
            <person name="Shi C."/>
            <person name="Shi C.C."/>
            <person name="Li W."/>
            <person name="Zhang Q.J."/>
            <person name="Zhang Y."/>
            <person name="Li K."/>
            <person name="Lu H.F."/>
            <person name="Shi C."/>
            <person name="Zhu S.T."/>
            <person name="Xiao Z.Y."/>
            <person name="Nan H."/>
            <person name="Yue Y."/>
            <person name="Zhu X.G."/>
            <person name="Wu Y."/>
            <person name="Hong X.N."/>
            <person name="Fan G.Y."/>
            <person name="Tong Y."/>
            <person name="Zhang D."/>
            <person name="Mao C.L."/>
            <person name="Liu Y.L."/>
            <person name="Hao S.J."/>
            <person name="Liu W.Q."/>
            <person name="Lv M.Q."/>
            <person name="Zhang H.B."/>
            <person name="Liu Y."/>
            <person name="Hu-Tang G.R."/>
            <person name="Wang J.P."/>
            <person name="Wang J.H."/>
            <person name="Sun Y.H."/>
            <person name="Ni S.B."/>
            <person name="Chen W.B."/>
            <person name="Zhang X.C."/>
            <person name="Jiao Y.N."/>
            <person name="Eichler E.E."/>
            <person name="Li G.H."/>
            <person name="Liu X."/>
            <person name="Gao L.Z."/>
        </authorList>
    </citation>
    <scope>NUCLEOTIDE SEQUENCE [LARGE SCALE GENOMIC DNA]</scope>
    <source>
        <strain evidence="2">cv. GT1</strain>
        <tissue evidence="1">Leaf</tissue>
    </source>
</reference>
<sequence>MLKKYRKENFAEKRLVYSERKAIGKCPVTPKEVISFCHRLYMARITIRADRKGLAPIFIDRENGHTAGLKKLLGMLCSKQTLVVLASEFHLNRFYNAGFREHCNFIFGIMSMKDDKDWDEKAKGKN</sequence>
<protein>
    <submittedName>
        <fullName evidence="1">Uncharacterized protein</fullName>
    </submittedName>
</protein>
<name>A0A6A6KKR0_HEVBR</name>
<proteinExistence type="predicted"/>
<dbReference type="Proteomes" id="UP000467840">
    <property type="component" value="Chromosome 8"/>
</dbReference>
<dbReference type="EMBL" id="JAAGAX010000016">
    <property type="protein sequence ID" value="KAF2288895.1"/>
    <property type="molecule type" value="Genomic_DNA"/>
</dbReference>
<evidence type="ECO:0000313" key="2">
    <source>
        <dbReference type="Proteomes" id="UP000467840"/>
    </source>
</evidence>
<accession>A0A6A6KKR0</accession>
<keyword evidence="2" id="KW-1185">Reference proteome</keyword>
<evidence type="ECO:0000313" key="1">
    <source>
        <dbReference type="EMBL" id="KAF2288895.1"/>
    </source>
</evidence>
<comment type="caution">
    <text evidence="1">The sequence shown here is derived from an EMBL/GenBank/DDBJ whole genome shotgun (WGS) entry which is preliminary data.</text>
</comment>
<gene>
    <name evidence="1" type="ORF">GH714_022627</name>
</gene>